<dbReference type="GO" id="GO:0030254">
    <property type="term" value="P:protein secretion by the type III secretion system"/>
    <property type="evidence" value="ECO:0007669"/>
    <property type="project" value="InterPro"/>
</dbReference>
<dbReference type="AlphaFoldDB" id="A0A1H9ZDQ5"/>
<keyword evidence="5" id="KW-0067">ATP-binding</keyword>
<reference evidence="12" key="1">
    <citation type="submission" date="2016-10" db="EMBL/GenBank/DDBJ databases">
        <authorList>
            <person name="Varghese N."/>
            <person name="Submissions S."/>
        </authorList>
    </citation>
    <scope>NUCLEOTIDE SEQUENCE [LARGE SCALE GENOMIC DNA]</scope>
    <source>
        <strain evidence="12">DSM 13577</strain>
    </source>
</reference>
<dbReference type="InterPro" id="IPR027417">
    <property type="entry name" value="P-loop_NTPase"/>
</dbReference>
<dbReference type="GO" id="GO:0030257">
    <property type="term" value="C:type III protein secretion system complex"/>
    <property type="evidence" value="ECO:0007669"/>
    <property type="project" value="InterPro"/>
</dbReference>
<accession>A0A1H9ZDQ5</accession>
<evidence type="ECO:0000313" key="12">
    <source>
        <dbReference type="Proteomes" id="UP000243819"/>
    </source>
</evidence>
<proteinExistence type="predicted"/>
<evidence type="ECO:0000256" key="3">
    <source>
        <dbReference type="ARBA" id="ARBA00022490"/>
    </source>
</evidence>
<dbReference type="Pfam" id="PF00006">
    <property type="entry name" value="ATP-synt_ab"/>
    <property type="match status" value="1"/>
</dbReference>
<dbReference type="Proteomes" id="UP000243819">
    <property type="component" value="Unassembled WGS sequence"/>
</dbReference>
<dbReference type="InterPro" id="IPR004100">
    <property type="entry name" value="ATPase_F1/V1/A1_a/bsu_N"/>
</dbReference>
<evidence type="ECO:0000256" key="9">
    <source>
        <dbReference type="ARBA" id="ARBA00034006"/>
    </source>
</evidence>
<keyword evidence="7" id="KW-1278">Translocase</keyword>
<dbReference type="FunFam" id="3.40.50.12240:FF:000002">
    <property type="entry name" value="Flagellum-specific ATP synthase FliI"/>
    <property type="match status" value="1"/>
</dbReference>
<keyword evidence="4" id="KW-0547">Nucleotide-binding</keyword>
<evidence type="ECO:0000256" key="4">
    <source>
        <dbReference type="ARBA" id="ARBA00022741"/>
    </source>
</evidence>
<dbReference type="PANTHER" id="PTHR15184">
    <property type="entry name" value="ATP SYNTHASE"/>
    <property type="match status" value="1"/>
</dbReference>
<name>A0A1H9ZDQ5_9FIRM</name>
<gene>
    <name evidence="11" type="ORF">SAMN03080614_100844</name>
</gene>
<dbReference type="GO" id="GO:0044780">
    <property type="term" value="P:bacterial-type flagellum assembly"/>
    <property type="evidence" value="ECO:0007669"/>
    <property type="project" value="InterPro"/>
</dbReference>
<evidence type="ECO:0000256" key="7">
    <source>
        <dbReference type="ARBA" id="ARBA00022967"/>
    </source>
</evidence>
<dbReference type="CDD" id="cd01136">
    <property type="entry name" value="ATPase_flagellum-secretory_path_III"/>
    <property type="match status" value="1"/>
</dbReference>
<dbReference type="InterPro" id="IPR050053">
    <property type="entry name" value="ATPase_alpha/beta_chains"/>
</dbReference>
<dbReference type="GO" id="GO:0008564">
    <property type="term" value="F:protein-exporting ATPase activity"/>
    <property type="evidence" value="ECO:0007669"/>
    <property type="project" value="UniProtKB-EC"/>
</dbReference>
<comment type="subcellular location">
    <subcellularLocation>
        <location evidence="1">Cytoplasm</location>
    </subcellularLocation>
</comment>
<dbReference type="EMBL" id="FOIF01000008">
    <property type="protein sequence ID" value="SES79610.1"/>
    <property type="molecule type" value="Genomic_DNA"/>
</dbReference>
<evidence type="ECO:0000256" key="1">
    <source>
        <dbReference type="ARBA" id="ARBA00004496"/>
    </source>
</evidence>
<dbReference type="InterPro" id="IPR022425">
    <property type="entry name" value="FliI_clade2"/>
</dbReference>
<dbReference type="Pfam" id="PF02874">
    <property type="entry name" value="ATP-synt_ab_N"/>
    <property type="match status" value="1"/>
</dbReference>
<dbReference type="InterPro" id="IPR040627">
    <property type="entry name" value="T3SS_ATPase_C"/>
</dbReference>
<dbReference type="GO" id="GO:0005524">
    <property type="term" value="F:ATP binding"/>
    <property type="evidence" value="ECO:0007669"/>
    <property type="project" value="UniProtKB-KW"/>
</dbReference>
<evidence type="ECO:0000256" key="6">
    <source>
        <dbReference type="ARBA" id="ARBA00022927"/>
    </source>
</evidence>
<dbReference type="GO" id="GO:0046933">
    <property type="term" value="F:proton-transporting ATP synthase activity, rotational mechanism"/>
    <property type="evidence" value="ECO:0007669"/>
    <property type="project" value="TreeGrafter"/>
</dbReference>
<dbReference type="RefSeq" id="WP_091349392.1">
    <property type="nucleotide sequence ID" value="NZ_FOIF01000008.1"/>
</dbReference>
<dbReference type="GO" id="GO:0016887">
    <property type="term" value="F:ATP hydrolysis activity"/>
    <property type="evidence" value="ECO:0007669"/>
    <property type="project" value="InterPro"/>
</dbReference>
<organism evidence="11 12">
    <name type="scientific">Anaerobranca gottschalkii DSM 13577</name>
    <dbReference type="NCBI Taxonomy" id="1120990"/>
    <lineage>
        <taxon>Bacteria</taxon>
        <taxon>Bacillati</taxon>
        <taxon>Bacillota</taxon>
        <taxon>Clostridia</taxon>
        <taxon>Eubacteriales</taxon>
        <taxon>Proteinivoracaceae</taxon>
        <taxon>Anaerobranca</taxon>
    </lineage>
</organism>
<dbReference type="STRING" id="1120990.SAMN03080614_100844"/>
<evidence type="ECO:0000259" key="10">
    <source>
        <dbReference type="SMART" id="SM00382"/>
    </source>
</evidence>
<dbReference type="GO" id="GO:0005737">
    <property type="term" value="C:cytoplasm"/>
    <property type="evidence" value="ECO:0007669"/>
    <property type="project" value="UniProtKB-SubCell"/>
</dbReference>
<dbReference type="SMART" id="SM00382">
    <property type="entry name" value="AAA"/>
    <property type="match status" value="1"/>
</dbReference>
<dbReference type="OrthoDB" id="9802718at2"/>
<evidence type="ECO:0000256" key="8">
    <source>
        <dbReference type="ARBA" id="ARBA00023065"/>
    </source>
</evidence>
<dbReference type="InterPro" id="IPR005714">
    <property type="entry name" value="ATPase_T3SS_FliI/YscN"/>
</dbReference>
<dbReference type="NCBIfam" id="TIGR01026">
    <property type="entry name" value="fliI_yscN"/>
    <property type="match status" value="1"/>
</dbReference>
<feature type="domain" description="AAA+ ATPase" evidence="10">
    <location>
        <begin position="160"/>
        <end position="342"/>
    </location>
</feature>
<dbReference type="SUPFAM" id="SSF52540">
    <property type="entry name" value="P-loop containing nucleoside triphosphate hydrolases"/>
    <property type="match status" value="1"/>
</dbReference>
<keyword evidence="2" id="KW-0813">Transport</keyword>
<keyword evidence="6" id="KW-0653">Protein transport</keyword>
<evidence type="ECO:0000313" key="11">
    <source>
        <dbReference type="EMBL" id="SES79610.1"/>
    </source>
</evidence>
<comment type="catalytic activity">
    <reaction evidence="9">
        <text>ATP + H2O + cellular proteinSide 1 = ADP + phosphate + cellular proteinSide 2.</text>
        <dbReference type="EC" id="7.4.2.8"/>
    </reaction>
</comment>
<evidence type="ECO:0000256" key="5">
    <source>
        <dbReference type="ARBA" id="ARBA00022840"/>
    </source>
</evidence>
<sequence length="436" mass="47945">MPSNLLHIDKIKKRIDNLSLLRPVGVIEEIVGLVIKCRGPWGNIGDTCIIRNSKGNVIYGEIVGFQHNTTLIMPLSEIFDIGPGCKVECLGHGMKVLVGESLLGRVLNGLGHPIDDLPYPDDLTLFNVMNSPPNPLTRPRITDILPVGIKAIDGLLTVGKGQRMGIFAGSGVGKSTLMGMIARNTQAEVNVIALIGERGREVKDFIERDLGEEGLKRSVLIVATSDQPPLVRLKAAFVAMAIAEYFRDNNKDVMLLMDSVTRLAMAQREIGLSLGEPPTSRGYTPSVFALLPKLFERCGTSHKGTITGFFTVLVDGDDFNEPITDAVRGILDGHIFLSRKIAAQNHYPAIDVLNSISRLMAEIVTPQHLNFAGNLRKLLANYYNAEDLINIGAYKTGSNKDIDESIKKINKIREFLQQKVEEKYSFNEIMSKLESI</sequence>
<dbReference type="PROSITE" id="PS00152">
    <property type="entry name" value="ATPASE_ALPHA_BETA"/>
    <property type="match status" value="1"/>
</dbReference>
<keyword evidence="3" id="KW-0963">Cytoplasm</keyword>
<dbReference type="Gene3D" id="3.40.50.12240">
    <property type="match status" value="1"/>
</dbReference>
<keyword evidence="8" id="KW-0406">Ion transport</keyword>
<dbReference type="InterPro" id="IPR003593">
    <property type="entry name" value="AAA+_ATPase"/>
</dbReference>
<evidence type="ECO:0000256" key="2">
    <source>
        <dbReference type="ARBA" id="ARBA00022448"/>
    </source>
</evidence>
<keyword evidence="12" id="KW-1185">Reference proteome</keyword>
<dbReference type="NCBIfam" id="TIGR03497">
    <property type="entry name" value="FliI_clade2"/>
    <property type="match status" value="1"/>
</dbReference>
<dbReference type="PANTHER" id="PTHR15184:SF9">
    <property type="entry name" value="SPI-1 TYPE 3 SECRETION SYSTEM ATPASE"/>
    <property type="match status" value="1"/>
</dbReference>
<dbReference type="InterPro" id="IPR020003">
    <property type="entry name" value="ATPase_a/bsu_AS"/>
</dbReference>
<dbReference type="Pfam" id="PF18269">
    <property type="entry name" value="T3SS_ATPase_C"/>
    <property type="match status" value="1"/>
</dbReference>
<dbReference type="GO" id="GO:0071973">
    <property type="term" value="P:bacterial-type flagellum-dependent cell motility"/>
    <property type="evidence" value="ECO:0007669"/>
    <property type="project" value="InterPro"/>
</dbReference>
<dbReference type="InterPro" id="IPR000194">
    <property type="entry name" value="ATPase_F1/V1/A1_a/bsu_nucl-bd"/>
</dbReference>
<protein>
    <submittedName>
        <fullName evidence="11">Type III secretion system ATPase, FliI/YscN</fullName>
    </submittedName>
</protein>